<reference evidence="2 3" key="1">
    <citation type="journal article" date="2005" name="Science">
        <title>The genome of the basidiomycetous yeast and human pathogen Cryptococcus neoformans.</title>
        <authorList>
            <person name="Loftus B.J."/>
            <person name="Fung E."/>
            <person name="Roncaglia P."/>
            <person name="Rowley D."/>
            <person name="Amedeo P."/>
            <person name="Bruno D."/>
            <person name="Vamathevan J."/>
            <person name="Miranda M."/>
            <person name="Anderson I.J."/>
            <person name="Fraser J.A."/>
            <person name="Allen J.E."/>
            <person name="Bosdet I.E."/>
            <person name="Brent M.R."/>
            <person name="Chiu R."/>
            <person name="Doering T.L."/>
            <person name="Donlin M.J."/>
            <person name="D'Souza C.A."/>
            <person name="Fox D.S."/>
            <person name="Grinberg V."/>
            <person name="Fu J."/>
            <person name="Fukushima M."/>
            <person name="Haas B.J."/>
            <person name="Huang J.C."/>
            <person name="Janbon G."/>
            <person name="Jones S.J."/>
            <person name="Koo H.L."/>
            <person name="Krzywinski M.I."/>
            <person name="Kwon-Chung J.K."/>
            <person name="Lengeler K.B."/>
            <person name="Maiti R."/>
            <person name="Marra M.A."/>
            <person name="Marra R.E."/>
            <person name="Mathewson C.A."/>
            <person name="Mitchell T.G."/>
            <person name="Pertea M."/>
            <person name="Riggs F.R."/>
            <person name="Salzberg S.L."/>
            <person name="Schein J.E."/>
            <person name="Shvartsbeyn A."/>
            <person name="Shin H."/>
            <person name="Shumway M."/>
            <person name="Specht C.A."/>
            <person name="Suh B.B."/>
            <person name="Tenney A."/>
            <person name="Utterback T.R."/>
            <person name="Wickes B.L."/>
            <person name="Wortman J.R."/>
            <person name="Wye N.H."/>
            <person name="Kronstad J.W."/>
            <person name="Lodge J.K."/>
            <person name="Heitman J."/>
            <person name="Davis R.W."/>
            <person name="Fraser C.M."/>
            <person name="Hyman R.W."/>
        </authorList>
    </citation>
    <scope>NUCLEOTIDE SEQUENCE [LARGE SCALE GENOMIC DNA]</scope>
    <source>
        <strain evidence="3">JEC21 / ATCC MYA-565</strain>
    </source>
</reference>
<sequence length="185" mass="18450">MKLLLVASALATAISVQAQSESLSQCVLDCMTQTAETVDVCDANYNQTSCLCTEDFAQETRHCFYNNTCYADIIPFYNFREAECGTLADDIDYAGFIPSNGNSTYDLANGTSSAAASGSASASAAASSAATSNAATTSASATASSGAAASSSGAALAAIDMVTARGLAVGGMSVAGVLVGGLLLI</sequence>
<dbReference type="VEuPathDB" id="FungiDB:CNI00030"/>
<dbReference type="KEGG" id="cne:CNI00030"/>
<evidence type="ECO:0000313" key="2">
    <source>
        <dbReference type="EMBL" id="AAW45445.2"/>
    </source>
</evidence>
<evidence type="ECO:0000313" key="3">
    <source>
        <dbReference type="Proteomes" id="UP000002149"/>
    </source>
</evidence>
<dbReference type="EMBL" id="AE017349">
    <property type="protein sequence ID" value="AAW45445.2"/>
    <property type="molecule type" value="Genomic_DNA"/>
</dbReference>
<dbReference type="Proteomes" id="UP000002149">
    <property type="component" value="Chromosome 9"/>
</dbReference>
<accession>Q55NT5</accession>
<dbReference type="InParanoid" id="Q5KC70"/>
<keyword evidence="3" id="KW-1185">Reference proteome</keyword>
<evidence type="ECO:0000256" key="1">
    <source>
        <dbReference type="SAM" id="SignalP"/>
    </source>
</evidence>
<feature type="signal peptide" evidence="1">
    <location>
        <begin position="1"/>
        <end position="18"/>
    </location>
</feature>
<accession>Q5KC70</accession>
<dbReference type="GeneID" id="3259665"/>
<protein>
    <recommendedName>
        <fullName evidence="4">Extracellular membrane protein CFEM domain-containing protein</fullName>
    </recommendedName>
</protein>
<dbReference type="OrthoDB" id="2578245at2759"/>
<dbReference type="HOGENOM" id="CLU_1825199_0_0_1"/>
<dbReference type="AlphaFoldDB" id="Q5KC70"/>
<dbReference type="RefSeq" id="XP_024513505.1">
    <property type="nucleotide sequence ID" value="XM_024657757.1"/>
</dbReference>
<dbReference type="PaxDb" id="214684-Q5KC70"/>
<gene>
    <name evidence="2" type="ordered locus">CNI00030</name>
</gene>
<evidence type="ECO:0008006" key="4">
    <source>
        <dbReference type="Google" id="ProtNLM"/>
    </source>
</evidence>
<proteinExistence type="predicted"/>
<feature type="chain" id="PRO_5006744921" description="Extracellular membrane protein CFEM domain-containing protein" evidence="1">
    <location>
        <begin position="19"/>
        <end position="185"/>
    </location>
</feature>
<keyword evidence="1" id="KW-0732">Signal</keyword>
<name>Q5KC70_CRYD1</name>
<organism evidence="2 3">
    <name type="scientific">Cryptococcus deneoformans (strain JEC21 / ATCC MYA-565)</name>
    <name type="common">Cryptococcus neoformans var. neoformans serotype D</name>
    <dbReference type="NCBI Taxonomy" id="214684"/>
    <lineage>
        <taxon>Eukaryota</taxon>
        <taxon>Fungi</taxon>
        <taxon>Dikarya</taxon>
        <taxon>Basidiomycota</taxon>
        <taxon>Agaricomycotina</taxon>
        <taxon>Tremellomycetes</taxon>
        <taxon>Tremellales</taxon>
        <taxon>Cryptococcaceae</taxon>
        <taxon>Cryptococcus</taxon>
        <taxon>Cryptococcus neoformans species complex</taxon>
    </lineage>
</organism>